<dbReference type="GO" id="GO:0003700">
    <property type="term" value="F:DNA-binding transcription factor activity"/>
    <property type="evidence" value="ECO:0007669"/>
    <property type="project" value="TreeGrafter"/>
</dbReference>
<dbReference type="PROSITE" id="PS50943">
    <property type="entry name" value="HTH_CROC1"/>
    <property type="match status" value="1"/>
</dbReference>
<dbReference type="GO" id="GO:0003677">
    <property type="term" value="F:DNA binding"/>
    <property type="evidence" value="ECO:0007669"/>
    <property type="project" value="UniProtKB-KW"/>
</dbReference>
<gene>
    <name evidence="3" type="ORF">SAMN05444414_14217</name>
</gene>
<evidence type="ECO:0000256" key="1">
    <source>
        <dbReference type="ARBA" id="ARBA00023125"/>
    </source>
</evidence>
<dbReference type="SMART" id="SM00530">
    <property type="entry name" value="HTH_XRE"/>
    <property type="match status" value="1"/>
</dbReference>
<feature type="domain" description="HTH cro/C1-type" evidence="2">
    <location>
        <begin position="15"/>
        <end position="69"/>
    </location>
</feature>
<dbReference type="PANTHER" id="PTHR46797">
    <property type="entry name" value="HTH-TYPE TRANSCRIPTIONAL REGULATOR"/>
    <property type="match status" value="1"/>
</dbReference>
<dbReference type="CDD" id="cd00093">
    <property type="entry name" value="HTH_XRE"/>
    <property type="match status" value="1"/>
</dbReference>
<organism evidence="3 4">
    <name type="scientific">Roseovarius marisflavi</name>
    <dbReference type="NCBI Taxonomy" id="1054996"/>
    <lineage>
        <taxon>Bacteria</taxon>
        <taxon>Pseudomonadati</taxon>
        <taxon>Pseudomonadota</taxon>
        <taxon>Alphaproteobacteria</taxon>
        <taxon>Rhodobacterales</taxon>
        <taxon>Roseobacteraceae</taxon>
        <taxon>Roseovarius</taxon>
    </lineage>
</organism>
<evidence type="ECO:0000259" key="2">
    <source>
        <dbReference type="PROSITE" id="PS50943"/>
    </source>
</evidence>
<keyword evidence="4" id="KW-1185">Reference proteome</keyword>
<dbReference type="InterPro" id="IPR001387">
    <property type="entry name" value="Cro/C1-type_HTH"/>
</dbReference>
<dbReference type="SUPFAM" id="SSF47413">
    <property type="entry name" value="lambda repressor-like DNA-binding domains"/>
    <property type="match status" value="1"/>
</dbReference>
<dbReference type="RefSeq" id="WP_073200852.1">
    <property type="nucleotide sequence ID" value="NZ_FRBN01000042.1"/>
</dbReference>
<reference evidence="4" key="1">
    <citation type="submission" date="2016-11" db="EMBL/GenBank/DDBJ databases">
        <authorList>
            <person name="Varghese N."/>
            <person name="Submissions S."/>
        </authorList>
    </citation>
    <scope>NUCLEOTIDE SEQUENCE [LARGE SCALE GENOMIC DNA]</scope>
    <source>
        <strain evidence="4">DSM 29327</strain>
    </source>
</reference>
<protein>
    <submittedName>
        <fullName evidence="3">Transcriptional regulator, XRE family</fullName>
    </submittedName>
</protein>
<dbReference type="InterPro" id="IPR050807">
    <property type="entry name" value="TransReg_Diox_bact_type"/>
</dbReference>
<dbReference type="EMBL" id="FRBN01000042">
    <property type="protein sequence ID" value="SHL79660.1"/>
    <property type="molecule type" value="Genomic_DNA"/>
</dbReference>
<sequence>MKNLARTPNDIGHAIRQARKAKKLTQKELAERSGVWQETISKVENGLSGTKLETVFDIFAALDLEIQVQGRSKGSPKSFEDIF</sequence>
<keyword evidence="1" id="KW-0238">DNA-binding</keyword>
<dbReference type="Gene3D" id="1.10.260.40">
    <property type="entry name" value="lambda repressor-like DNA-binding domains"/>
    <property type="match status" value="1"/>
</dbReference>
<dbReference type="GO" id="GO:0005829">
    <property type="term" value="C:cytosol"/>
    <property type="evidence" value="ECO:0007669"/>
    <property type="project" value="TreeGrafter"/>
</dbReference>
<dbReference type="OrthoDB" id="9154356at2"/>
<dbReference type="Pfam" id="PF01381">
    <property type="entry name" value="HTH_3"/>
    <property type="match status" value="1"/>
</dbReference>
<name>A0A1M7DJK8_9RHOB</name>
<evidence type="ECO:0000313" key="4">
    <source>
        <dbReference type="Proteomes" id="UP000184191"/>
    </source>
</evidence>
<dbReference type="PANTHER" id="PTHR46797:SF1">
    <property type="entry name" value="METHYLPHOSPHONATE SYNTHASE"/>
    <property type="match status" value="1"/>
</dbReference>
<dbReference type="AlphaFoldDB" id="A0A1M7DJK8"/>
<dbReference type="InterPro" id="IPR010982">
    <property type="entry name" value="Lambda_DNA-bd_dom_sf"/>
</dbReference>
<dbReference type="STRING" id="1054996.SAMN05444414_14217"/>
<proteinExistence type="predicted"/>
<accession>A0A1M7DJK8</accession>
<dbReference type="Proteomes" id="UP000184191">
    <property type="component" value="Unassembled WGS sequence"/>
</dbReference>
<evidence type="ECO:0000313" key="3">
    <source>
        <dbReference type="EMBL" id="SHL79660.1"/>
    </source>
</evidence>